<dbReference type="GO" id="GO:0004674">
    <property type="term" value="F:protein serine/threonine kinase activity"/>
    <property type="evidence" value="ECO:0007669"/>
    <property type="project" value="UniProtKB-KW"/>
</dbReference>
<evidence type="ECO:0000256" key="1">
    <source>
        <dbReference type="ARBA" id="ARBA00012513"/>
    </source>
</evidence>
<evidence type="ECO:0000256" key="2">
    <source>
        <dbReference type="ARBA" id="ARBA00022527"/>
    </source>
</evidence>
<feature type="region of interest" description="Disordered" evidence="9">
    <location>
        <begin position="602"/>
        <end position="624"/>
    </location>
</feature>
<feature type="compositionally biased region" description="Basic and acidic residues" evidence="9">
    <location>
        <begin position="426"/>
        <end position="436"/>
    </location>
</feature>
<dbReference type="PROSITE" id="PS00108">
    <property type="entry name" value="PROTEIN_KINASE_ST"/>
    <property type="match status" value="1"/>
</dbReference>
<evidence type="ECO:0000256" key="5">
    <source>
        <dbReference type="ARBA" id="ARBA00022777"/>
    </source>
</evidence>
<feature type="compositionally biased region" description="Pro residues" evidence="9">
    <location>
        <begin position="609"/>
        <end position="621"/>
    </location>
</feature>
<feature type="region of interest" description="Disordered" evidence="9">
    <location>
        <begin position="721"/>
        <end position="807"/>
    </location>
</feature>
<proteinExistence type="predicted"/>
<dbReference type="OrthoDB" id="248923at2759"/>
<comment type="catalytic activity">
    <reaction evidence="7">
        <text>L-threonyl-[protein] + ATP = O-phospho-L-threonyl-[protein] + ADP + H(+)</text>
        <dbReference type="Rhea" id="RHEA:46608"/>
        <dbReference type="Rhea" id="RHEA-COMP:11060"/>
        <dbReference type="Rhea" id="RHEA-COMP:11605"/>
        <dbReference type="ChEBI" id="CHEBI:15378"/>
        <dbReference type="ChEBI" id="CHEBI:30013"/>
        <dbReference type="ChEBI" id="CHEBI:30616"/>
        <dbReference type="ChEBI" id="CHEBI:61977"/>
        <dbReference type="ChEBI" id="CHEBI:456216"/>
        <dbReference type="EC" id="2.7.11.1"/>
    </reaction>
</comment>
<keyword evidence="6" id="KW-0067">ATP-binding</keyword>
<dbReference type="Gene3D" id="1.10.510.10">
    <property type="entry name" value="Transferase(Phosphotransferase) domain 1"/>
    <property type="match status" value="1"/>
</dbReference>
<dbReference type="InterPro" id="IPR008271">
    <property type="entry name" value="Ser/Thr_kinase_AS"/>
</dbReference>
<evidence type="ECO:0000256" key="9">
    <source>
        <dbReference type="SAM" id="MobiDB-lite"/>
    </source>
</evidence>
<name>A0A640KA67_LEITA</name>
<dbReference type="GO" id="GO:0005524">
    <property type="term" value="F:ATP binding"/>
    <property type="evidence" value="ECO:0007669"/>
    <property type="project" value="UniProtKB-KW"/>
</dbReference>
<feature type="domain" description="Protein kinase" evidence="10">
    <location>
        <begin position="6"/>
        <end position="256"/>
    </location>
</feature>
<gene>
    <name evidence="11" type="ORF">LtaPh_0701600</name>
</gene>
<evidence type="ECO:0000259" key="10">
    <source>
        <dbReference type="PROSITE" id="PS50011"/>
    </source>
</evidence>
<keyword evidence="5 11" id="KW-0418">Kinase</keyword>
<dbReference type="InterPro" id="IPR000719">
    <property type="entry name" value="Prot_kinase_dom"/>
</dbReference>
<feature type="compositionally biased region" description="Basic and acidic residues" evidence="9">
    <location>
        <begin position="584"/>
        <end position="594"/>
    </location>
</feature>
<feature type="region of interest" description="Disordered" evidence="9">
    <location>
        <begin position="260"/>
        <end position="321"/>
    </location>
</feature>
<dbReference type="EC" id="2.7.11.1" evidence="1"/>
<dbReference type="EMBL" id="BLBS01000008">
    <property type="protein sequence ID" value="GET86011.1"/>
    <property type="molecule type" value="Genomic_DNA"/>
</dbReference>
<feature type="compositionally biased region" description="Basic and acidic residues" evidence="9">
    <location>
        <begin position="784"/>
        <end position="807"/>
    </location>
</feature>
<feature type="region of interest" description="Disordered" evidence="9">
    <location>
        <begin position="498"/>
        <end position="517"/>
    </location>
</feature>
<evidence type="ECO:0000313" key="11">
    <source>
        <dbReference type="EMBL" id="GET86011.1"/>
    </source>
</evidence>
<comment type="catalytic activity">
    <reaction evidence="8">
        <text>L-seryl-[protein] + ATP = O-phospho-L-seryl-[protein] + ADP + H(+)</text>
        <dbReference type="Rhea" id="RHEA:17989"/>
        <dbReference type="Rhea" id="RHEA-COMP:9863"/>
        <dbReference type="Rhea" id="RHEA-COMP:11604"/>
        <dbReference type="ChEBI" id="CHEBI:15378"/>
        <dbReference type="ChEBI" id="CHEBI:29999"/>
        <dbReference type="ChEBI" id="CHEBI:30616"/>
        <dbReference type="ChEBI" id="CHEBI:83421"/>
        <dbReference type="ChEBI" id="CHEBI:456216"/>
        <dbReference type="EC" id="2.7.11.1"/>
    </reaction>
</comment>
<feature type="compositionally biased region" description="Polar residues" evidence="9">
    <location>
        <begin position="760"/>
        <end position="777"/>
    </location>
</feature>
<sequence length="855" mass="92483">MGMEHYTKVRDLGGTNGAFLARDRQQPDRLVVIKRLADGTQGIEELNASLRLRHPHIVRFLESFVYNCGLFVVMSYEPGGDLDRLFHYLMQSHRTPTTHTLLLWFVQLLEALVYCHDNHVIHRDIKPSNILVSEDTKVLYLGDFGSAKTLNTSNVTSTFVGSPMWISPEVLLGTTYSYAADVWSMGCVFYEMATLRKPFSAPSFAHLVQQITWGHITPLPSHVAEEVKSIIHSMLVLDPAQRVTAKAVLEVARDALGRARELRQASPSPIRPPPMSSKSSATPFPPRPASPPEVVAHQPRQIPPPPSQPHSSCPSAGTTVPREEGLTQMAAPPPSSTVNDLLLADASEAKAGEDPTPHGSLPTAAASESPSQAAVLKQRDGASSPASISPPPATPATPQPPMRGASASKQPPAGLVVAAASPSPTAKKEAAAEDKGVSAVSPVKEAQLCTPKQMLLQISITGFSKPAQRKKATPKRKSVASHKEGPLPLRQRVLSVPASLQQPTEAPQFVRQRSKDLPFTQHATAATAASHTSAAATTAAVHTSAAELLAPSNGSSGPTKVVVKALPPANVAKRALAVAGNRENPPRVPKESPTREALGIQKAQGKPEPMLPPKPPAPAPDAAPADQWFDQRMRDLCAMENYLHQHRMEDDKALETYDARRHKEKQHCESATPGVRAASKPSAARHCSPETKLAGLIQSPGVLVMTPPRHRHLREDIPAPPAVSAAQQRQLRQQRPGAPSPFARQVSYARQASRPACASESRQSSLSSTYNGRQASNARARPHMSLEEQLKNEEGRVMARQKREAERQRMKELISAQRAAAKKRKRKTKKEDAVDVQIVLPDHLRCTPNCAVPAD</sequence>
<evidence type="ECO:0000256" key="3">
    <source>
        <dbReference type="ARBA" id="ARBA00022679"/>
    </source>
</evidence>
<dbReference type="SMART" id="SM00220">
    <property type="entry name" value="S_TKc"/>
    <property type="match status" value="1"/>
</dbReference>
<organism evidence="11 12">
    <name type="scientific">Leishmania tarentolae</name>
    <name type="common">Sauroleishmania tarentolae</name>
    <dbReference type="NCBI Taxonomy" id="5689"/>
    <lineage>
        <taxon>Eukaryota</taxon>
        <taxon>Discoba</taxon>
        <taxon>Euglenozoa</taxon>
        <taxon>Kinetoplastea</taxon>
        <taxon>Metakinetoplastina</taxon>
        <taxon>Trypanosomatida</taxon>
        <taxon>Trypanosomatidae</taxon>
        <taxon>Leishmaniinae</taxon>
        <taxon>Leishmania</taxon>
        <taxon>lizard Leishmania</taxon>
    </lineage>
</organism>
<dbReference type="SUPFAM" id="SSF56112">
    <property type="entry name" value="Protein kinase-like (PK-like)"/>
    <property type="match status" value="1"/>
</dbReference>
<evidence type="ECO:0000256" key="8">
    <source>
        <dbReference type="ARBA" id="ARBA00048679"/>
    </source>
</evidence>
<dbReference type="Pfam" id="PF00069">
    <property type="entry name" value="Pkinase"/>
    <property type="match status" value="1"/>
</dbReference>
<feature type="region of interest" description="Disordered" evidence="9">
    <location>
        <begin position="349"/>
        <end position="442"/>
    </location>
</feature>
<keyword evidence="12" id="KW-1185">Reference proteome</keyword>
<dbReference type="PANTHER" id="PTHR44899:SF3">
    <property type="entry name" value="SERINE_THREONINE-PROTEIN KINASE NEK1"/>
    <property type="match status" value="1"/>
</dbReference>
<feature type="region of interest" description="Disordered" evidence="9">
    <location>
        <begin position="664"/>
        <end position="687"/>
    </location>
</feature>
<protein>
    <recommendedName>
        <fullName evidence="1">non-specific serine/threonine protein kinase</fullName>
        <ecNumber evidence="1">2.7.11.1</ecNumber>
    </recommendedName>
</protein>
<keyword evidence="4" id="KW-0547">Nucleotide-binding</keyword>
<feature type="compositionally biased region" description="Basic residues" evidence="9">
    <location>
        <begin position="467"/>
        <end position="480"/>
    </location>
</feature>
<dbReference type="Proteomes" id="UP000419144">
    <property type="component" value="Unassembled WGS sequence"/>
</dbReference>
<evidence type="ECO:0000256" key="6">
    <source>
        <dbReference type="ARBA" id="ARBA00022840"/>
    </source>
</evidence>
<dbReference type="VEuPathDB" id="TriTrypDB:LtaPh_0701600"/>
<reference evidence="11" key="1">
    <citation type="submission" date="2019-11" db="EMBL/GenBank/DDBJ databases">
        <title>Leishmania tarentolae CDS.</title>
        <authorList>
            <person name="Goto Y."/>
            <person name="Yamagishi J."/>
        </authorList>
    </citation>
    <scope>NUCLEOTIDE SEQUENCE [LARGE SCALE GENOMIC DNA]</scope>
    <source>
        <strain evidence="11">Parrot Tar II</strain>
    </source>
</reference>
<dbReference type="InterPro" id="IPR051131">
    <property type="entry name" value="NEK_Ser/Thr_kinase_NIMA"/>
</dbReference>
<keyword evidence="2" id="KW-0723">Serine/threonine-protein kinase</keyword>
<dbReference type="AlphaFoldDB" id="A0A640KA67"/>
<dbReference type="InterPro" id="IPR011009">
    <property type="entry name" value="Kinase-like_dom_sf"/>
</dbReference>
<evidence type="ECO:0000256" key="4">
    <source>
        <dbReference type="ARBA" id="ARBA00022741"/>
    </source>
</evidence>
<comment type="caution">
    <text evidence="11">The sequence shown here is derived from an EMBL/GenBank/DDBJ whole genome shotgun (WGS) entry which is preliminary data.</text>
</comment>
<dbReference type="PANTHER" id="PTHR44899">
    <property type="entry name" value="CAMK FAMILY PROTEIN KINASE"/>
    <property type="match status" value="1"/>
</dbReference>
<feature type="region of interest" description="Disordered" evidence="9">
    <location>
        <begin position="577"/>
        <end position="596"/>
    </location>
</feature>
<keyword evidence="3" id="KW-0808">Transferase</keyword>
<dbReference type="PROSITE" id="PS50011">
    <property type="entry name" value="PROTEIN_KINASE_DOM"/>
    <property type="match status" value="1"/>
</dbReference>
<accession>A0A640KA67</accession>
<evidence type="ECO:0000313" key="12">
    <source>
        <dbReference type="Proteomes" id="UP000419144"/>
    </source>
</evidence>
<feature type="compositionally biased region" description="Pro residues" evidence="9">
    <location>
        <begin position="388"/>
        <end position="401"/>
    </location>
</feature>
<evidence type="ECO:0000256" key="7">
    <source>
        <dbReference type="ARBA" id="ARBA00047899"/>
    </source>
</evidence>
<feature type="region of interest" description="Disordered" evidence="9">
    <location>
        <begin position="461"/>
        <end position="490"/>
    </location>
</feature>